<comment type="caution">
    <text evidence="1">The sequence shown here is derived from an EMBL/GenBank/DDBJ whole genome shotgun (WGS) entry which is preliminary data.</text>
</comment>
<proteinExistence type="predicted"/>
<sequence length="128" mass="12341">MKTVQVTRDAKASPIITAFTMMSADMNITQGDSSFITGITGAVDFCARLASADAASDAGAAGAAVAAGATGDGAAVAAAGVAGWDAAGGVAVCCCAETGTARAITAIITVAAKLARKGVVFILRPSSE</sequence>
<name>A0ABQ6B1Q7_9BRAD</name>
<keyword evidence="2" id="KW-1185">Reference proteome</keyword>
<evidence type="ECO:0000313" key="2">
    <source>
        <dbReference type="Proteomes" id="UP001156905"/>
    </source>
</evidence>
<protein>
    <submittedName>
        <fullName evidence="1">Uncharacterized protein</fullName>
    </submittedName>
</protein>
<evidence type="ECO:0000313" key="1">
    <source>
        <dbReference type="EMBL" id="GLR86042.1"/>
    </source>
</evidence>
<accession>A0ABQ6B1Q7</accession>
<dbReference type="Proteomes" id="UP001156905">
    <property type="component" value="Unassembled WGS sequence"/>
</dbReference>
<reference evidence="2" key="1">
    <citation type="journal article" date="2019" name="Int. J. Syst. Evol. Microbiol.">
        <title>The Global Catalogue of Microorganisms (GCM) 10K type strain sequencing project: providing services to taxonomists for standard genome sequencing and annotation.</title>
        <authorList>
            <consortium name="The Broad Institute Genomics Platform"/>
            <consortium name="The Broad Institute Genome Sequencing Center for Infectious Disease"/>
            <person name="Wu L."/>
            <person name="Ma J."/>
        </authorList>
    </citation>
    <scope>NUCLEOTIDE SEQUENCE [LARGE SCALE GENOMIC DNA]</scope>
    <source>
        <strain evidence="2">NBRC 102520</strain>
    </source>
</reference>
<organism evidence="1 2">
    <name type="scientific">Bradyrhizobium iriomotense</name>
    <dbReference type="NCBI Taxonomy" id="441950"/>
    <lineage>
        <taxon>Bacteria</taxon>
        <taxon>Pseudomonadati</taxon>
        <taxon>Pseudomonadota</taxon>
        <taxon>Alphaproteobacteria</taxon>
        <taxon>Hyphomicrobiales</taxon>
        <taxon>Nitrobacteraceae</taxon>
        <taxon>Bradyrhizobium</taxon>
    </lineage>
</organism>
<gene>
    <name evidence="1" type="ORF">GCM10007857_27530</name>
</gene>
<dbReference type="EMBL" id="BSOW01000008">
    <property type="protein sequence ID" value="GLR86042.1"/>
    <property type="molecule type" value="Genomic_DNA"/>
</dbReference>